<accession>A0A7W4VME1</accession>
<dbReference type="InterPro" id="IPR050463">
    <property type="entry name" value="Gfo/Idh/MocA_oxidrdct_glycsds"/>
</dbReference>
<dbReference type="RefSeq" id="WP_183451234.1">
    <property type="nucleotide sequence ID" value="NZ_JACHWB010000003.1"/>
</dbReference>
<feature type="domain" description="Gfo/Idh/MocA-like oxidoreductase N-terminal" evidence="1">
    <location>
        <begin position="5"/>
        <end position="116"/>
    </location>
</feature>
<dbReference type="SUPFAM" id="SSF51735">
    <property type="entry name" value="NAD(P)-binding Rossmann-fold domains"/>
    <property type="match status" value="1"/>
</dbReference>
<gene>
    <name evidence="2" type="ORF">FHR70_002907</name>
</gene>
<dbReference type="Pfam" id="PF01408">
    <property type="entry name" value="GFO_IDH_MocA"/>
    <property type="match status" value="1"/>
</dbReference>
<sequence>MAVHRIGIIGLGKIAQDQHLPVIKSNPDFELLAVSSTRGLSHEDAKYTFQDYRELLKLPDVDAVSICTPPQVRHQIAREALLAGKSVLLEKPPAATLSELEDLRVLAAKTGKVVFTTWHAQYNKAVDEAKKALAGWSIKRLLVTWKEDVRHWHPGQQWIWEAGGFGVFDPGINALSIVTRIMPEPVFIKTSSLEFPANRDAPIAANLTFSMSHGQGDLQAVFDWRQTGPQTWDIEVETEAGMQLKLTHGGSCLEINGRVVVQEEPAEYQGIYRRFDALLTIGHSEVDDAPFRLVADAFMIGKREQVDAFED</sequence>
<dbReference type="InterPro" id="IPR036291">
    <property type="entry name" value="NAD(P)-bd_dom_sf"/>
</dbReference>
<dbReference type="EMBL" id="JACHWB010000003">
    <property type="protein sequence ID" value="MBB3019842.1"/>
    <property type="molecule type" value="Genomic_DNA"/>
</dbReference>
<dbReference type="PANTHER" id="PTHR43818:SF7">
    <property type="entry name" value="DEHYDROGENASE"/>
    <property type="match status" value="1"/>
</dbReference>
<dbReference type="GO" id="GO:0000166">
    <property type="term" value="F:nucleotide binding"/>
    <property type="evidence" value="ECO:0007669"/>
    <property type="project" value="InterPro"/>
</dbReference>
<proteinExistence type="predicted"/>
<keyword evidence="3" id="KW-1185">Reference proteome</keyword>
<dbReference type="GO" id="GO:0019151">
    <property type="term" value="F:galactose 1-dehydrogenase activity"/>
    <property type="evidence" value="ECO:0007669"/>
    <property type="project" value="UniProtKB-EC"/>
</dbReference>
<evidence type="ECO:0000313" key="2">
    <source>
        <dbReference type="EMBL" id="MBB3019842.1"/>
    </source>
</evidence>
<organism evidence="2 3">
    <name type="scientific">Microvirga lupini</name>
    <dbReference type="NCBI Taxonomy" id="420324"/>
    <lineage>
        <taxon>Bacteria</taxon>
        <taxon>Pseudomonadati</taxon>
        <taxon>Pseudomonadota</taxon>
        <taxon>Alphaproteobacteria</taxon>
        <taxon>Hyphomicrobiales</taxon>
        <taxon>Methylobacteriaceae</taxon>
        <taxon>Microvirga</taxon>
    </lineage>
</organism>
<name>A0A7W4VME1_9HYPH</name>
<comment type="caution">
    <text evidence="2">The sequence shown here is derived from an EMBL/GenBank/DDBJ whole genome shotgun (WGS) entry which is preliminary data.</text>
</comment>
<reference evidence="2 3" key="1">
    <citation type="submission" date="2020-08" db="EMBL/GenBank/DDBJ databases">
        <title>The Agave Microbiome: Exploring the role of microbial communities in plant adaptations to desert environments.</title>
        <authorList>
            <person name="Partida-Martinez L.P."/>
        </authorList>
    </citation>
    <scope>NUCLEOTIDE SEQUENCE [LARGE SCALE GENOMIC DNA]</scope>
    <source>
        <strain evidence="2 3">AT3.9</strain>
    </source>
</reference>
<dbReference type="Gene3D" id="3.40.50.720">
    <property type="entry name" value="NAD(P)-binding Rossmann-like Domain"/>
    <property type="match status" value="1"/>
</dbReference>
<keyword evidence="2" id="KW-0560">Oxidoreductase</keyword>
<dbReference type="InterPro" id="IPR000683">
    <property type="entry name" value="Gfo/Idh/MocA-like_OxRdtase_N"/>
</dbReference>
<dbReference type="AlphaFoldDB" id="A0A7W4VME1"/>
<evidence type="ECO:0000259" key="1">
    <source>
        <dbReference type="Pfam" id="PF01408"/>
    </source>
</evidence>
<dbReference type="Proteomes" id="UP000532010">
    <property type="component" value="Unassembled WGS sequence"/>
</dbReference>
<protein>
    <submittedName>
        <fullName evidence="2">D-galactose 1-dehydrogenase</fullName>
        <ecNumber evidence="2">1.1.1.48</ecNumber>
    </submittedName>
</protein>
<dbReference type="Gene3D" id="3.30.360.10">
    <property type="entry name" value="Dihydrodipicolinate Reductase, domain 2"/>
    <property type="match status" value="1"/>
</dbReference>
<dbReference type="PANTHER" id="PTHR43818">
    <property type="entry name" value="BCDNA.GH03377"/>
    <property type="match status" value="1"/>
</dbReference>
<dbReference type="EC" id="1.1.1.48" evidence="2"/>
<evidence type="ECO:0000313" key="3">
    <source>
        <dbReference type="Proteomes" id="UP000532010"/>
    </source>
</evidence>